<dbReference type="Pfam" id="PF01927">
    <property type="entry name" value="Mut7-C"/>
    <property type="match status" value="2"/>
</dbReference>
<evidence type="ECO:0000313" key="4">
    <source>
        <dbReference type="Proteomes" id="UP000018468"/>
    </source>
</evidence>
<protein>
    <submittedName>
        <fullName evidence="3">Exonuclease 3'-5' domain containing 3</fullName>
    </submittedName>
</protein>
<dbReference type="GO" id="GO:0008408">
    <property type="term" value="F:3'-5' exonuclease activity"/>
    <property type="evidence" value="ECO:0007669"/>
    <property type="project" value="InterPro"/>
</dbReference>
<evidence type="ECO:0000313" key="3">
    <source>
        <dbReference type="Ensembl" id="ENSLOCP00000002745.1"/>
    </source>
</evidence>
<dbReference type="AlphaFoldDB" id="W5M2Y7"/>
<feature type="region of interest" description="Disordered" evidence="1">
    <location>
        <begin position="758"/>
        <end position="798"/>
    </location>
</feature>
<dbReference type="HOGENOM" id="CLU_007046_0_0_1"/>
<accession>W5M2Y7</accession>
<evidence type="ECO:0000259" key="2">
    <source>
        <dbReference type="SMART" id="SM00474"/>
    </source>
</evidence>
<dbReference type="InterPro" id="IPR036397">
    <property type="entry name" value="RNaseH_sf"/>
</dbReference>
<evidence type="ECO:0000256" key="1">
    <source>
        <dbReference type="SAM" id="MobiDB-lite"/>
    </source>
</evidence>
<dbReference type="SMART" id="SM00474">
    <property type="entry name" value="35EXOc"/>
    <property type="match status" value="1"/>
</dbReference>
<organism evidence="3 4">
    <name type="scientific">Lepisosteus oculatus</name>
    <name type="common">Spotted gar</name>
    <dbReference type="NCBI Taxonomy" id="7918"/>
    <lineage>
        <taxon>Eukaryota</taxon>
        <taxon>Metazoa</taxon>
        <taxon>Chordata</taxon>
        <taxon>Craniata</taxon>
        <taxon>Vertebrata</taxon>
        <taxon>Euteleostomi</taxon>
        <taxon>Actinopterygii</taxon>
        <taxon>Neopterygii</taxon>
        <taxon>Holostei</taxon>
        <taxon>Semionotiformes</taxon>
        <taxon>Lepisosteidae</taxon>
        <taxon>Lepisosteus</taxon>
    </lineage>
</organism>
<dbReference type="EMBL" id="AHAT01021623">
    <property type="status" value="NOT_ANNOTATED_CDS"/>
    <property type="molecule type" value="Genomic_DNA"/>
</dbReference>
<keyword evidence="4" id="KW-1185">Reference proteome</keyword>
<dbReference type="STRING" id="7918.ENSLOCP00000002745"/>
<reference evidence="3" key="2">
    <citation type="submission" date="2025-08" db="UniProtKB">
        <authorList>
            <consortium name="Ensembl"/>
        </authorList>
    </citation>
    <scope>IDENTIFICATION</scope>
</reference>
<dbReference type="PANTHER" id="PTHR47765:SF2">
    <property type="entry name" value="EXONUCLEASE MUT-7 HOMOLOG"/>
    <property type="match status" value="1"/>
</dbReference>
<feature type="compositionally biased region" description="Basic and acidic residues" evidence="1">
    <location>
        <begin position="587"/>
        <end position="597"/>
    </location>
</feature>
<dbReference type="InterPro" id="IPR012337">
    <property type="entry name" value="RNaseH-like_sf"/>
</dbReference>
<feature type="domain" description="3'-5' exonuclease" evidence="2">
    <location>
        <begin position="377"/>
        <end position="580"/>
    </location>
</feature>
<dbReference type="GO" id="GO:0006139">
    <property type="term" value="P:nucleobase-containing compound metabolic process"/>
    <property type="evidence" value="ECO:0007669"/>
    <property type="project" value="InterPro"/>
</dbReference>
<feature type="region of interest" description="Disordered" evidence="1">
    <location>
        <begin position="583"/>
        <end position="635"/>
    </location>
</feature>
<dbReference type="InParanoid" id="W5M2Y7"/>
<dbReference type="EMBL" id="AHAT01021617">
    <property type="status" value="NOT_ANNOTATED_CDS"/>
    <property type="molecule type" value="Genomic_DNA"/>
</dbReference>
<dbReference type="Gene3D" id="3.30.420.10">
    <property type="entry name" value="Ribonuclease H-like superfamily/Ribonuclease H"/>
    <property type="match status" value="1"/>
</dbReference>
<reference evidence="4" key="1">
    <citation type="submission" date="2011-12" db="EMBL/GenBank/DDBJ databases">
        <title>The Draft Genome of Lepisosteus oculatus.</title>
        <authorList>
            <consortium name="The Broad Institute Genome Assembly &amp; Analysis Group"/>
            <consortium name="Computational R&amp;D Group"/>
            <consortium name="and Sequencing Platform"/>
            <person name="Di Palma F."/>
            <person name="Alfoldi J."/>
            <person name="Johnson J."/>
            <person name="Berlin A."/>
            <person name="Gnerre S."/>
            <person name="Jaffe D."/>
            <person name="MacCallum I."/>
            <person name="Young S."/>
            <person name="Walker B.J."/>
            <person name="Lander E.S."/>
            <person name="Lindblad-Toh K."/>
        </authorList>
    </citation>
    <scope>NUCLEOTIDE SEQUENCE [LARGE SCALE GENOMIC DNA]</scope>
</reference>
<dbReference type="OMA" id="CSNWANR"/>
<dbReference type="Ensembl" id="ENSLOCT00000002751.1">
    <property type="protein sequence ID" value="ENSLOCP00000002745.1"/>
    <property type="gene ID" value="ENSLOCG00000002330.1"/>
</dbReference>
<dbReference type="EMBL" id="AHAT01021616">
    <property type="status" value="NOT_ANNOTATED_CDS"/>
    <property type="molecule type" value="Genomic_DNA"/>
</dbReference>
<dbReference type="eggNOG" id="KOG2207">
    <property type="taxonomic scope" value="Eukaryota"/>
</dbReference>
<dbReference type="SUPFAM" id="SSF53098">
    <property type="entry name" value="Ribonuclease H-like"/>
    <property type="match status" value="1"/>
</dbReference>
<dbReference type="EMBL" id="AHAT01021619">
    <property type="status" value="NOT_ANNOTATED_CDS"/>
    <property type="molecule type" value="Genomic_DNA"/>
</dbReference>
<dbReference type="InterPro" id="IPR002562">
    <property type="entry name" value="3'-5'_exonuclease_dom"/>
</dbReference>
<dbReference type="InterPro" id="IPR002782">
    <property type="entry name" value="Mut7-C_RNAse_dom"/>
</dbReference>
<dbReference type="EMBL" id="AHAT01021625">
    <property type="status" value="NOT_ANNOTATED_CDS"/>
    <property type="molecule type" value="Genomic_DNA"/>
</dbReference>
<dbReference type="EMBL" id="AHAT01021622">
    <property type="status" value="NOT_ANNOTATED_CDS"/>
    <property type="molecule type" value="Genomic_DNA"/>
</dbReference>
<dbReference type="Bgee" id="ENSLOCG00000002330">
    <property type="expression patterns" value="Expressed in muscle tissue and 13 other cell types or tissues"/>
</dbReference>
<dbReference type="Pfam" id="PF01612">
    <property type="entry name" value="DNA_pol_A_exo1"/>
    <property type="match status" value="1"/>
</dbReference>
<proteinExistence type="predicted"/>
<dbReference type="GO" id="GO:0003676">
    <property type="term" value="F:nucleic acid binding"/>
    <property type="evidence" value="ECO:0007669"/>
    <property type="project" value="InterPro"/>
</dbReference>
<dbReference type="InterPro" id="IPR052408">
    <property type="entry name" value="Exonuclease_MUT-7-like"/>
</dbReference>
<feature type="compositionally biased region" description="Pro residues" evidence="1">
    <location>
        <begin position="619"/>
        <end position="634"/>
    </location>
</feature>
<dbReference type="FunFam" id="3.30.420.10:FF:000074">
    <property type="entry name" value="exonuclease mut-7 homolog isoform X2"/>
    <property type="match status" value="1"/>
</dbReference>
<feature type="compositionally biased region" description="Low complexity" evidence="1">
    <location>
        <begin position="780"/>
        <end position="795"/>
    </location>
</feature>
<dbReference type="EMBL" id="AHAT01021620">
    <property type="status" value="NOT_ANNOTATED_CDS"/>
    <property type="molecule type" value="Genomic_DNA"/>
</dbReference>
<name>W5M2Y7_LEPOC</name>
<sequence>SKGLGESQNADPVQLRDALLALWARKEFEELHAVAQRGFSALGDPLEGLLEVLDGCPGVQKGKSSSPGYCIFAEFLHWQRLHPQAGLQGVPAARVRPLQLRALGFIVENQPSFADALLNIFQLASLDRDLLLEQRGQLLARGSYREAALLSMKLKLQADQDVEEVCVPLILLDKQSLVESLVRGHPSLQERLVRLLDSWCGPDFSLAHLLSRYPKLQLSQHHRDRLHPKVLSKQVFRLMERFAVDPALCPNAVFKRRLDSLRFLMYKRFVEKSMTEENWTDHVQAMVGEHGELQCQLIALLAKYGAPAGAAQWALRYRVPRDRLPFGVWSEVQRLPEHLPFFGGRGGGMESWASFPAALPKHKKDNCYQLPVPKESIHFLDTVEGLRWCQETVLKSGAVVGFDMEWRARFGSVSKPPAALIQLAVPGFVFLLDPCESGHEDHLRLAELAGFIRSLFADPSITKLGYGMSGDLRSLSATWPEFCQDPLQEASVLDLLSTHQQLQRAKRSLPAGPRNVEASNGPAEKGLSLLVQQVLGKPLDKTEQLSNWERRPLRPSQLYYAAADAYCLLDVYSALTRDPARFGLPADFHRAPPEKKKWRERRRPPGSPEEPRRLAPAEAPSPWPPAAAPGPRPPQQLRVVCDNMLQGLGRYLRCVGVDVHMLDSSDDHRLAAEIARTEGRVILTSGLPFQTLKSQVGEGRCLVVDCSEKARDQAVRVLKHFNVQVTQAAVMISSCNVCNGDRYMRMSREEMERLLRERGLLPEQGSGSEEPEQRAKEGCPPAAAAAAAPPSSDAPRYASQCQWAPPADMDPRTLTFASGAALQLHAVPPGVLRKVELFYVCTSCGKVFWEGSHFGRVLSQLQEVLHI</sequence>
<dbReference type="EMBL" id="AHAT01021621">
    <property type="status" value="NOT_ANNOTATED_CDS"/>
    <property type="molecule type" value="Genomic_DNA"/>
</dbReference>
<dbReference type="EMBL" id="AHAT01021624">
    <property type="status" value="NOT_ANNOTATED_CDS"/>
    <property type="molecule type" value="Genomic_DNA"/>
</dbReference>
<dbReference type="Proteomes" id="UP000018468">
    <property type="component" value="Linkage group LG21"/>
</dbReference>
<dbReference type="EMBL" id="AHAT01021618">
    <property type="status" value="NOT_ANNOTATED_CDS"/>
    <property type="molecule type" value="Genomic_DNA"/>
</dbReference>
<dbReference type="PANTHER" id="PTHR47765">
    <property type="entry name" value="3'-5' EXONUCLEASE DOMAIN-CONTAINING PROTEIN"/>
    <property type="match status" value="1"/>
</dbReference>
<reference evidence="3" key="3">
    <citation type="submission" date="2025-09" db="UniProtKB">
        <authorList>
            <consortium name="Ensembl"/>
        </authorList>
    </citation>
    <scope>IDENTIFICATION</scope>
</reference>
<dbReference type="GeneTree" id="ENSGT00390000006843"/>